<proteinExistence type="predicted"/>
<keyword evidence="2" id="KW-1185">Reference proteome</keyword>
<dbReference type="AlphaFoldDB" id="A0A6A5Z7L0"/>
<evidence type="ECO:0000313" key="1">
    <source>
        <dbReference type="EMBL" id="KAF2115402.1"/>
    </source>
</evidence>
<dbReference type="EMBL" id="ML977323">
    <property type="protein sequence ID" value="KAF2115402.1"/>
    <property type="molecule type" value="Genomic_DNA"/>
</dbReference>
<name>A0A6A5Z7L0_9PLEO</name>
<sequence>MYHYSLRCRKPCSADTRPMHFDGPVSFIYRIFDSDPDLQVQCDWHVCRIWTHLSLSILSLALRPQISFRGLGLESGVWRTSLHLVSGISSLLALRVCNIGTLDSGALPRISLVITQSRATFFCHIPCSRSISVGFNLFTIYPAFLPARPLGSLGLFFLLQVRPNRRSPVRVSTS</sequence>
<gene>
    <name evidence="1" type="ORF">BDV96DRAFT_77448</name>
</gene>
<accession>A0A6A5Z7L0</accession>
<reference evidence="1" key="1">
    <citation type="journal article" date="2020" name="Stud. Mycol.">
        <title>101 Dothideomycetes genomes: a test case for predicting lifestyles and emergence of pathogens.</title>
        <authorList>
            <person name="Haridas S."/>
            <person name="Albert R."/>
            <person name="Binder M."/>
            <person name="Bloem J."/>
            <person name="Labutti K."/>
            <person name="Salamov A."/>
            <person name="Andreopoulos B."/>
            <person name="Baker S."/>
            <person name="Barry K."/>
            <person name="Bills G."/>
            <person name="Bluhm B."/>
            <person name="Cannon C."/>
            <person name="Castanera R."/>
            <person name="Culley D."/>
            <person name="Daum C."/>
            <person name="Ezra D."/>
            <person name="Gonzalez J."/>
            <person name="Henrissat B."/>
            <person name="Kuo A."/>
            <person name="Liang C."/>
            <person name="Lipzen A."/>
            <person name="Lutzoni F."/>
            <person name="Magnuson J."/>
            <person name="Mondo S."/>
            <person name="Nolan M."/>
            <person name="Ohm R."/>
            <person name="Pangilinan J."/>
            <person name="Park H.-J."/>
            <person name="Ramirez L."/>
            <person name="Alfaro M."/>
            <person name="Sun H."/>
            <person name="Tritt A."/>
            <person name="Yoshinaga Y."/>
            <person name="Zwiers L.-H."/>
            <person name="Turgeon B."/>
            <person name="Goodwin S."/>
            <person name="Spatafora J."/>
            <person name="Crous P."/>
            <person name="Grigoriev I."/>
        </authorList>
    </citation>
    <scope>NUCLEOTIDE SEQUENCE</scope>
    <source>
        <strain evidence="1">CBS 627.86</strain>
    </source>
</reference>
<evidence type="ECO:0000313" key="2">
    <source>
        <dbReference type="Proteomes" id="UP000799770"/>
    </source>
</evidence>
<organism evidence="1 2">
    <name type="scientific">Lophiotrema nucula</name>
    <dbReference type="NCBI Taxonomy" id="690887"/>
    <lineage>
        <taxon>Eukaryota</taxon>
        <taxon>Fungi</taxon>
        <taxon>Dikarya</taxon>
        <taxon>Ascomycota</taxon>
        <taxon>Pezizomycotina</taxon>
        <taxon>Dothideomycetes</taxon>
        <taxon>Pleosporomycetidae</taxon>
        <taxon>Pleosporales</taxon>
        <taxon>Lophiotremataceae</taxon>
        <taxon>Lophiotrema</taxon>
    </lineage>
</organism>
<dbReference type="Proteomes" id="UP000799770">
    <property type="component" value="Unassembled WGS sequence"/>
</dbReference>
<protein>
    <submittedName>
        <fullName evidence="1">Uncharacterized protein</fullName>
    </submittedName>
</protein>